<dbReference type="InterPro" id="IPR007457">
    <property type="entry name" value="Fe_traffick_prot_YggX"/>
</dbReference>
<dbReference type="NCBIfam" id="NF003817">
    <property type="entry name" value="PRK05408.1"/>
    <property type="match status" value="1"/>
</dbReference>
<name>A0A1H3YQV5_9GAMM</name>
<dbReference type="SUPFAM" id="SSF111148">
    <property type="entry name" value="YggX-like"/>
    <property type="match status" value="1"/>
</dbReference>
<reference evidence="7" key="1">
    <citation type="submission" date="2016-10" db="EMBL/GenBank/DDBJ databases">
        <authorList>
            <person name="Varghese N."/>
            <person name="Submissions S."/>
        </authorList>
    </citation>
    <scope>NUCLEOTIDE SEQUENCE [LARGE SCALE GENOMIC DNA]</scope>
    <source>
        <strain evidence="7">CGMCC 1.10657</strain>
    </source>
</reference>
<dbReference type="PIRSF" id="PIRSF029827">
    <property type="entry name" value="Fe_traffic_YggX"/>
    <property type="match status" value="1"/>
</dbReference>
<gene>
    <name evidence="6" type="ORF">SAMN05216562_1917</name>
</gene>
<dbReference type="Pfam" id="PF04362">
    <property type="entry name" value="Iron_traffic"/>
    <property type="match status" value="1"/>
</dbReference>
<dbReference type="GO" id="GO:0005829">
    <property type="term" value="C:cytosol"/>
    <property type="evidence" value="ECO:0007669"/>
    <property type="project" value="TreeGrafter"/>
</dbReference>
<dbReference type="RefSeq" id="WP_091387619.1">
    <property type="nucleotide sequence ID" value="NZ_FNQO01000002.1"/>
</dbReference>
<dbReference type="HAMAP" id="MF_00686">
    <property type="entry name" value="Fe_traffic_YggX"/>
    <property type="match status" value="1"/>
</dbReference>
<dbReference type="FunFam" id="1.10.3880.10:FF:000001">
    <property type="entry name" value="Probable Fe(2+)-trafficking protein"/>
    <property type="match status" value="1"/>
</dbReference>
<dbReference type="EMBL" id="FNQO01000002">
    <property type="protein sequence ID" value="SEA13757.1"/>
    <property type="molecule type" value="Genomic_DNA"/>
</dbReference>
<dbReference type="OrthoDB" id="9804318at2"/>
<keyword evidence="1 5" id="KW-0408">Iron</keyword>
<dbReference type="Gene3D" id="1.10.3880.10">
    <property type="entry name" value="Fe(II) trafficking protein YggX"/>
    <property type="match status" value="1"/>
</dbReference>
<evidence type="ECO:0000256" key="4">
    <source>
        <dbReference type="ARBA" id="ARBA00070403"/>
    </source>
</evidence>
<dbReference type="PANTHER" id="PTHR36965:SF1">
    <property type="entry name" value="FE(2+)-TRAFFICKING PROTEIN-RELATED"/>
    <property type="match status" value="1"/>
</dbReference>
<dbReference type="AlphaFoldDB" id="A0A1H3YQV5"/>
<evidence type="ECO:0000256" key="2">
    <source>
        <dbReference type="ARBA" id="ARBA00053793"/>
    </source>
</evidence>
<keyword evidence="7" id="KW-1185">Reference proteome</keyword>
<accession>A0A1H3YQV5</accession>
<dbReference type="PANTHER" id="PTHR36965">
    <property type="entry name" value="FE(2+)-TRAFFICKING PROTEIN-RELATED"/>
    <property type="match status" value="1"/>
</dbReference>
<sequence>MSRTVFCRKYQQEMEGLDAPPFPGPKGLDIFDNISKKAWQEWMAHQTMLINEKRLNMMEPSSRAYLSEQMQKFLSGEAYDEAEGYVPPEEDKND</sequence>
<dbReference type="GO" id="GO:0005506">
    <property type="term" value="F:iron ion binding"/>
    <property type="evidence" value="ECO:0007669"/>
    <property type="project" value="UniProtKB-UniRule"/>
</dbReference>
<evidence type="ECO:0000313" key="6">
    <source>
        <dbReference type="EMBL" id="SEA13757.1"/>
    </source>
</evidence>
<dbReference type="GO" id="GO:0034599">
    <property type="term" value="P:cellular response to oxidative stress"/>
    <property type="evidence" value="ECO:0007669"/>
    <property type="project" value="TreeGrafter"/>
</dbReference>
<evidence type="ECO:0000313" key="7">
    <source>
        <dbReference type="Proteomes" id="UP000198658"/>
    </source>
</evidence>
<comment type="similarity">
    <text evidence="3 5">Belongs to the Fe(2+)-trafficking protein family.</text>
</comment>
<evidence type="ECO:0000256" key="1">
    <source>
        <dbReference type="ARBA" id="ARBA00023004"/>
    </source>
</evidence>
<protein>
    <recommendedName>
        <fullName evidence="4 5">Probable Fe(2+)-trafficking protein</fullName>
    </recommendedName>
</protein>
<evidence type="ECO:0000256" key="3">
    <source>
        <dbReference type="ARBA" id="ARBA00061679"/>
    </source>
</evidence>
<dbReference type="InterPro" id="IPR036766">
    <property type="entry name" value="Fe_traffick_prot_YggX_sf"/>
</dbReference>
<dbReference type="Proteomes" id="UP000198658">
    <property type="component" value="Unassembled WGS sequence"/>
</dbReference>
<dbReference type="STRING" id="658218.SAMN05216562_1917"/>
<organism evidence="6 7">
    <name type="scientific">Microbulbifer marinus</name>
    <dbReference type="NCBI Taxonomy" id="658218"/>
    <lineage>
        <taxon>Bacteria</taxon>
        <taxon>Pseudomonadati</taxon>
        <taxon>Pseudomonadota</taxon>
        <taxon>Gammaproteobacteria</taxon>
        <taxon>Cellvibrionales</taxon>
        <taxon>Microbulbiferaceae</taxon>
        <taxon>Microbulbifer</taxon>
    </lineage>
</organism>
<evidence type="ECO:0000256" key="5">
    <source>
        <dbReference type="HAMAP-Rule" id="MF_00686"/>
    </source>
</evidence>
<proteinExistence type="inferred from homology"/>
<comment type="function">
    <text evidence="2">Could be a mediator in iron transactions between iron acquisition and iron-requiring processes, such as synthesis and/or repair of Fe-S clusters in biosynthetic enzymes. Necessary to maintain high levels of aconitase under oxidative stress.</text>
</comment>